<dbReference type="HAMAP" id="MF_00376">
    <property type="entry name" value="Dephospho_CoA_kinase"/>
    <property type="match status" value="1"/>
</dbReference>
<evidence type="ECO:0000313" key="6">
    <source>
        <dbReference type="Proteomes" id="UP001637994"/>
    </source>
</evidence>
<dbReference type="CDD" id="cd02022">
    <property type="entry name" value="DPCK"/>
    <property type="match status" value="1"/>
</dbReference>
<evidence type="ECO:0000256" key="4">
    <source>
        <dbReference type="NCBIfam" id="TIGR00152"/>
    </source>
</evidence>
<keyword evidence="3" id="KW-0963">Cytoplasm</keyword>
<keyword evidence="1 3" id="KW-0547">Nucleotide-binding</keyword>
<dbReference type="NCBIfam" id="TIGR00152">
    <property type="entry name" value="dephospho-CoA kinase"/>
    <property type="match status" value="1"/>
</dbReference>
<dbReference type="SUPFAM" id="SSF52540">
    <property type="entry name" value="P-loop containing nucleoside triphosphate hydrolases"/>
    <property type="match status" value="1"/>
</dbReference>
<gene>
    <name evidence="3 5" type="primary">coaE</name>
    <name evidence="5" type="ORF">ACCQ42_06190</name>
</gene>
<comment type="function">
    <text evidence="3">Catalyzes the phosphorylation of the 3'-hydroxyl group of dephosphocoenzyme A to form coenzyme A.</text>
</comment>
<keyword evidence="3 5" id="KW-0808">Transferase</keyword>
<comment type="similarity">
    <text evidence="3">Belongs to the CoaE family.</text>
</comment>
<dbReference type="Proteomes" id="UP001637994">
    <property type="component" value="Unassembled WGS sequence"/>
</dbReference>
<organism evidence="5 6">
    <name type="scientific">Anaerococcus kampingae</name>
    <dbReference type="NCBI Taxonomy" id="3115614"/>
    <lineage>
        <taxon>Bacteria</taxon>
        <taxon>Bacillati</taxon>
        <taxon>Bacillota</taxon>
        <taxon>Tissierellia</taxon>
        <taxon>Tissierellales</taxon>
        <taxon>Peptoniphilaceae</taxon>
        <taxon>Anaerococcus</taxon>
    </lineage>
</organism>
<dbReference type="PANTHER" id="PTHR10695">
    <property type="entry name" value="DEPHOSPHO-COA KINASE-RELATED"/>
    <property type="match status" value="1"/>
</dbReference>
<dbReference type="InterPro" id="IPR027417">
    <property type="entry name" value="P-loop_NTPase"/>
</dbReference>
<comment type="catalytic activity">
    <reaction evidence="3">
        <text>3'-dephospho-CoA + ATP = ADP + CoA + H(+)</text>
        <dbReference type="Rhea" id="RHEA:18245"/>
        <dbReference type="ChEBI" id="CHEBI:15378"/>
        <dbReference type="ChEBI" id="CHEBI:30616"/>
        <dbReference type="ChEBI" id="CHEBI:57287"/>
        <dbReference type="ChEBI" id="CHEBI:57328"/>
        <dbReference type="ChEBI" id="CHEBI:456216"/>
        <dbReference type="EC" id="2.7.1.24"/>
    </reaction>
</comment>
<dbReference type="GO" id="GO:0004140">
    <property type="term" value="F:dephospho-CoA kinase activity"/>
    <property type="evidence" value="ECO:0007669"/>
    <property type="project" value="UniProtKB-EC"/>
</dbReference>
<comment type="pathway">
    <text evidence="3">Cofactor biosynthesis; coenzyme A biosynthesis; CoA from (R)-pantothenate: step 5/5.</text>
</comment>
<evidence type="ECO:0000256" key="2">
    <source>
        <dbReference type="ARBA" id="ARBA00022840"/>
    </source>
</evidence>
<evidence type="ECO:0000313" key="5">
    <source>
        <dbReference type="EMBL" id="MFO3667358.1"/>
    </source>
</evidence>
<sequence>MSPNKIVITGTIGSGKSALSSIIRELGFVVIDSDQVNKKLLEKGQANYEAIKKDPFFRKAFENEDLDKNKLAKMIFRSPDLMTRLNKLTHPNIMAEIERQIGSLDEKNVFVEIPLFYQMEAKFDPDLILFVRASEEIQIKRLTERDGINELYAKSKIATQEKSINAKDDGKIIIDNDGSIEELRAKIIEILRTENIL</sequence>
<feature type="binding site" evidence="3">
    <location>
        <begin position="13"/>
        <end position="18"/>
    </location>
    <ligand>
        <name>ATP</name>
        <dbReference type="ChEBI" id="CHEBI:30616"/>
    </ligand>
</feature>
<dbReference type="RefSeq" id="WP_311531307.1">
    <property type="nucleotide sequence ID" value="NZ_JBGMEF010000019.1"/>
</dbReference>
<dbReference type="PROSITE" id="PS51219">
    <property type="entry name" value="DPCK"/>
    <property type="match status" value="1"/>
</dbReference>
<comment type="subcellular location">
    <subcellularLocation>
        <location evidence="3">Cytoplasm</location>
    </subcellularLocation>
</comment>
<comment type="caution">
    <text evidence="5">The sequence shown here is derived from an EMBL/GenBank/DDBJ whole genome shotgun (WGS) entry which is preliminary data.</text>
</comment>
<dbReference type="EC" id="2.7.1.24" evidence="3 4"/>
<keyword evidence="2 3" id="KW-0067">ATP-binding</keyword>
<keyword evidence="6" id="KW-1185">Reference proteome</keyword>
<name>A0ABW9MED8_9FIRM</name>
<keyword evidence="3 5" id="KW-0418">Kinase</keyword>
<dbReference type="Pfam" id="PF01121">
    <property type="entry name" value="CoaE"/>
    <property type="match status" value="1"/>
</dbReference>
<dbReference type="EMBL" id="JBGMEF010000019">
    <property type="protein sequence ID" value="MFO3667358.1"/>
    <property type="molecule type" value="Genomic_DNA"/>
</dbReference>
<accession>A0ABW9MED8</accession>
<dbReference type="InterPro" id="IPR001977">
    <property type="entry name" value="Depp_CoAkinase"/>
</dbReference>
<keyword evidence="3" id="KW-0173">Coenzyme A biosynthesis</keyword>
<evidence type="ECO:0000256" key="1">
    <source>
        <dbReference type="ARBA" id="ARBA00022741"/>
    </source>
</evidence>
<protein>
    <recommendedName>
        <fullName evidence="3 4">Dephospho-CoA kinase</fullName>
        <ecNumber evidence="3 4">2.7.1.24</ecNumber>
    </recommendedName>
    <alternativeName>
        <fullName evidence="3">Dephosphocoenzyme A kinase</fullName>
    </alternativeName>
</protein>
<proteinExistence type="inferred from homology"/>
<reference evidence="5 6" key="1">
    <citation type="journal article" date="2025" name="Anaerobe">
        <title>Description of Anaerococcus kampingiae sp. nov., Anaerococcus groningensis sp. nov., Anaerococcus martiniensis sp. nov., and Anaerococcus cruorum sp. nov., isolated from human clinical specimens.</title>
        <authorList>
            <person name="Boiten K.E."/>
            <person name="Meijer J."/>
            <person name="van Wezel E.M."/>
            <person name="Veloo A.C.M."/>
        </authorList>
    </citation>
    <scope>NUCLEOTIDE SEQUENCE [LARGE SCALE GENOMIC DNA]</scope>
    <source>
        <strain evidence="5 6">ENR0874</strain>
    </source>
</reference>
<evidence type="ECO:0000256" key="3">
    <source>
        <dbReference type="HAMAP-Rule" id="MF_00376"/>
    </source>
</evidence>
<dbReference type="Gene3D" id="3.40.50.300">
    <property type="entry name" value="P-loop containing nucleotide triphosphate hydrolases"/>
    <property type="match status" value="1"/>
</dbReference>
<dbReference type="PANTHER" id="PTHR10695:SF46">
    <property type="entry name" value="BIFUNCTIONAL COENZYME A SYNTHASE-RELATED"/>
    <property type="match status" value="1"/>
</dbReference>